<gene>
    <name evidence="18" type="ORF">DERP_001417</name>
</gene>
<dbReference type="Gene3D" id="3.60.110.10">
    <property type="entry name" value="Carbon-nitrogen hydrolase"/>
    <property type="match status" value="1"/>
</dbReference>
<keyword evidence="10" id="KW-1053">Target membrane</keyword>
<dbReference type="Gene3D" id="1.25.40.20">
    <property type="entry name" value="Ankyrin repeat-containing domain"/>
    <property type="match status" value="2"/>
</dbReference>
<dbReference type="Pfam" id="PF01734">
    <property type="entry name" value="Patatin"/>
    <property type="match status" value="1"/>
</dbReference>
<feature type="transmembrane region" description="Helical" evidence="15">
    <location>
        <begin position="46"/>
        <end position="70"/>
    </location>
</feature>
<feature type="short sequence motif" description="GXSXG" evidence="13">
    <location>
        <begin position="716"/>
        <end position="720"/>
    </location>
</feature>
<evidence type="ECO:0000256" key="13">
    <source>
        <dbReference type="PROSITE-ProRule" id="PRU01161"/>
    </source>
</evidence>
<feature type="repeat" description="ANK" evidence="12">
    <location>
        <begin position="342"/>
        <end position="375"/>
    </location>
</feature>
<dbReference type="Pfam" id="PF19018">
    <property type="entry name" value="Vanin_C"/>
    <property type="match status" value="1"/>
</dbReference>
<keyword evidence="9 13" id="KW-0443">Lipid metabolism</keyword>
<evidence type="ECO:0000256" key="3">
    <source>
        <dbReference type="ARBA" id="ARBA00022483"/>
    </source>
</evidence>
<comment type="subcellular location">
    <subcellularLocation>
        <location evidence="1">Target cell membrane</location>
    </subcellularLocation>
</comment>
<evidence type="ECO:0000313" key="19">
    <source>
        <dbReference type="Proteomes" id="UP000887458"/>
    </source>
</evidence>
<feature type="active site" description="Proton acceptor" evidence="13">
    <location>
        <position position="852"/>
    </location>
</feature>
<keyword evidence="4" id="KW-1052">Target cell membrane</keyword>
<evidence type="ECO:0000259" key="16">
    <source>
        <dbReference type="PROSITE" id="PS50263"/>
    </source>
</evidence>
<evidence type="ECO:0000256" key="7">
    <source>
        <dbReference type="ARBA" id="ARBA00023028"/>
    </source>
</evidence>
<evidence type="ECO:0000256" key="6">
    <source>
        <dbReference type="ARBA" id="ARBA00022801"/>
    </source>
</evidence>
<feature type="repeat" description="ANK" evidence="12">
    <location>
        <begin position="514"/>
        <end position="546"/>
    </location>
</feature>
<keyword evidence="6 13" id="KW-0378">Hydrolase</keyword>
<feature type="short sequence motif" description="DGA/G" evidence="13">
    <location>
        <begin position="852"/>
        <end position="854"/>
    </location>
</feature>
<evidence type="ECO:0000256" key="4">
    <source>
        <dbReference type="ARBA" id="ARBA00022537"/>
    </source>
</evidence>
<evidence type="ECO:0000256" key="11">
    <source>
        <dbReference type="ARBA" id="ARBA00023422"/>
    </source>
</evidence>
<dbReference type="SUPFAM" id="SSF56317">
    <property type="entry name" value="Carbon-nitrogen hydrolase"/>
    <property type="match status" value="1"/>
</dbReference>
<dbReference type="InterPro" id="IPR002110">
    <property type="entry name" value="Ankyrin_rpt"/>
</dbReference>
<feature type="transmembrane region" description="Helical" evidence="15">
    <location>
        <begin position="6"/>
        <end position="25"/>
    </location>
</feature>
<protein>
    <recommendedName>
        <fullName evidence="2">phospholipase A2</fullName>
        <ecNumber evidence="2">3.1.1.4</ecNumber>
    </recommendedName>
</protein>
<feature type="domain" description="CN hydrolase" evidence="16">
    <location>
        <begin position="1073"/>
        <end position="1350"/>
    </location>
</feature>
<reference evidence="18 19" key="2">
    <citation type="journal article" date="2022" name="Mol. Biol. Evol.">
        <title>Comparative Genomics Reveals Insights into the Divergent Evolution of Astigmatic Mites and Household Pest Adaptations.</title>
        <authorList>
            <person name="Xiong Q."/>
            <person name="Wan A.T."/>
            <person name="Liu X."/>
            <person name="Fung C.S."/>
            <person name="Xiao X."/>
            <person name="Malainual N."/>
            <person name="Hou J."/>
            <person name="Wang L."/>
            <person name="Wang M."/>
            <person name="Yang K.Y."/>
            <person name="Cui Y."/>
            <person name="Leung E.L."/>
            <person name="Nong W."/>
            <person name="Shin S.K."/>
            <person name="Au S.W."/>
            <person name="Jeong K.Y."/>
            <person name="Chew F.T."/>
            <person name="Hui J.H."/>
            <person name="Leung T.F."/>
            <person name="Tungtrongchitr A."/>
            <person name="Zhong N."/>
            <person name="Liu Z."/>
            <person name="Tsui S.K."/>
        </authorList>
    </citation>
    <scope>NUCLEOTIDE SEQUENCE [LARGE SCALE GENOMIC DNA]</scope>
    <source>
        <strain evidence="18">Derp</strain>
    </source>
</reference>
<feature type="active site" description="Nucleophile" evidence="13">
    <location>
        <position position="718"/>
    </location>
</feature>
<dbReference type="InterPro" id="IPR003010">
    <property type="entry name" value="C-N_Hydrolase"/>
</dbReference>
<dbReference type="Pfam" id="PF00795">
    <property type="entry name" value="CN_hydrolase"/>
    <property type="match status" value="1"/>
</dbReference>
<keyword evidence="15" id="KW-1133">Transmembrane helix</keyword>
<sequence>MFVWSIIIIVITILISLSFQISSPLSKNDNLNNQNNLSELKIQKCFNQGLFAFFIIGNVISLMLIFYVIYDCIPTIRQSLNDRQLNPKTLTSTISSSLSKSISILPKDSTIISNQMNSSYNNQRISTIYQQSHENPVKFLSRIPSIATPQELKSKQQSLATYLSPLSQQSSSVQPTRMTTSNLNNNNNNKDSRINKYSSISYGEIEVIDSDNHEQLMQKNRLLLKNNLYVWLYEHQSPSMNNSYEIIYRINNQSFLVFHSMIKNDSIEYFEHLSSVLNNLSEYITKSTKVETFKNLKTIMDILCINPNWNSTHIAARLGFIQFFNNKRDIAVAEINSQIKPDEMTPLHLAIIHNHKAIIEIMLLDLYPNLNLLDSKQYSILHYAALSQLDIFRLILSQSNMLDRILWQNHQGSTALHLACFARNYSIVFEFLKFGLTVQMLTLNPPKNRLKTRKNKQNIKHRGKIVRFTDQDLGDIDCQDIEMVGSPLHWVKHRRLMEKLINVYKFELNIRNLNGETPLHVMVKRNRIRCVITLLCSGAKVDAKNKFGNTPLHRAIKADEITLSQALIVFDANINAINNRKESIRHLAALASSREQTFFSQHILYLVSSLGAQRCPENMINCNSGCSHDGNFEGRWNFALTELTNHYETIFNNLKNSNLFDEVMEKDDEGKIDEKCVNMLCLDGGGIRGLIIVQVMLEFQKRLERPFLDYFQWIIGTSTGSLVAAYLVSGKSLKEIRNIYFQFKDKVFVGDRPYDAGALECLIKEFLGPDLTMRDLKTKFGKNVIIPAVLYDRVPMKLHLFRSYPSHLELLKKLDYDQGFARHPNQDQLVWKACRASGAAPTYFNSFGPFIDGGIISNNPTIDALTEFEFNNNALNHIGRHEECEKLRFVLSLGTGRQQTEPCKPIDISKISLNLMELNTQIRYIYQMTNLLLYELCNTDNHIVKRAEAFCSAANILYFRINPQFNKLIELDETLDFKIINLLWETKRFMYLKRDEVEKLVKYLEKFAKFPKKDHRQNETENKSINVMIKKCIQAMAVAMVARVVWWYGIRTVLIEKRQSSPTMYRAAVFEHVPQGDEKSETYREIIDKNLKIYEKAVEIAYQNDVELLVFPEDSLINSEKYNRSMLIEHILEPMPDPRNGQLVNFCETTSLDKKKTSVLATISCWAIQYKMFIALEFGDKVKCDKNIESECPPDGHYLFNTIALFDWYGNLVAKYHKMQLYYEFQYNIPTKKTENNDPVVYYDSPFGRIGFMICFDLMYKQPGIKLVEEYGVQTIIFSTYWFNHLPFVSSVQMQQAFALAHNINFICANTHIPKTGTLGSGIYSGKFGAIIYTNNPDSNSKLAIATIPIDLRSKESTFEVHKTKPKLFVVFRNKTRQELQNNYLNPNDLQSIILLNFHQNLTGSVKWCFPGSHLCCRLYYELKHISQDEKAIFALVTGASLSGAIGQSRYPIFQEYCGMVQCESKNCSQFSSNNGIEFNYIFLSTTSMSHYVYPSVIGNNQRLLPIRKEWIYQRLEPDENIIRVRPTQPVVAVTLYGRNYDNDPVYVH</sequence>
<dbReference type="PANTHER" id="PTHR24139">
    <property type="entry name" value="CALCIUM-INDEPENDENT PHOSPHOLIPASE A2"/>
    <property type="match status" value="1"/>
</dbReference>
<feature type="domain" description="PNPLA" evidence="17">
    <location>
        <begin position="680"/>
        <end position="865"/>
    </location>
</feature>
<reference evidence="18 19" key="1">
    <citation type="journal article" date="2018" name="J. Allergy Clin. Immunol.">
        <title>High-quality assembly of Dermatophagoides pteronyssinus genome and transcriptome reveals a wide range of novel allergens.</title>
        <authorList>
            <person name="Liu X.Y."/>
            <person name="Yang K.Y."/>
            <person name="Wang M.Q."/>
            <person name="Kwok J.S."/>
            <person name="Zeng X."/>
            <person name="Yang Z."/>
            <person name="Xiao X.J."/>
            <person name="Lau C.P."/>
            <person name="Li Y."/>
            <person name="Huang Z.M."/>
            <person name="Ba J.G."/>
            <person name="Yim A.K."/>
            <person name="Ouyang C.Y."/>
            <person name="Ngai S.M."/>
            <person name="Chan T.F."/>
            <person name="Leung E.L."/>
            <person name="Liu L."/>
            <person name="Liu Z.G."/>
            <person name="Tsui S.K."/>
        </authorList>
    </citation>
    <scope>NUCLEOTIDE SEQUENCE [LARGE SCALE GENOMIC DNA]</scope>
    <source>
        <strain evidence="18">Derp</strain>
    </source>
</reference>
<evidence type="ECO:0000313" key="18">
    <source>
        <dbReference type="EMBL" id="KAH9420977.1"/>
    </source>
</evidence>
<dbReference type="PROSITE" id="PS50088">
    <property type="entry name" value="ANK_REPEAT"/>
    <property type="match status" value="3"/>
</dbReference>
<evidence type="ECO:0000256" key="1">
    <source>
        <dbReference type="ARBA" id="ARBA00004175"/>
    </source>
</evidence>
<evidence type="ECO:0000256" key="8">
    <source>
        <dbReference type="ARBA" id="ARBA00023043"/>
    </source>
</evidence>
<feature type="region of interest" description="Disordered" evidence="14">
    <location>
        <begin position="170"/>
        <end position="194"/>
    </location>
</feature>
<comment type="catalytic activity">
    <reaction evidence="11">
        <text>a 1,2-diacyl-sn-glycero-3-phosphocholine + H2O = a 1-acyl-sn-glycero-3-phosphocholine + a fatty acid + H(+)</text>
        <dbReference type="Rhea" id="RHEA:15801"/>
        <dbReference type="ChEBI" id="CHEBI:15377"/>
        <dbReference type="ChEBI" id="CHEBI:15378"/>
        <dbReference type="ChEBI" id="CHEBI:28868"/>
        <dbReference type="ChEBI" id="CHEBI:57643"/>
        <dbReference type="ChEBI" id="CHEBI:58168"/>
        <dbReference type="EC" id="3.1.1.4"/>
    </reaction>
    <physiologicalReaction direction="left-to-right" evidence="11">
        <dbReference type="Rhea" id="RHEA:15802"/>
    </physiologicalReaction>
</comment>
<keyword evidence="5" id="KW-0677">Repeat</keyword>
<evidence type="ECO:0000256" key="5">
    <source>
        <dbReference type="ARBA" id="ARBA00022737"/>
    </source>
</evidence>
<keyword evidence="19" id="KW-1185">Reference proteome</keyword>
<dbReference type="EMBL" id="NJHN03000047">
    <property type="protein sequence ID" value="KAH9420977.1"/>
    <property type="molecule type" value="Genomic_DNA"/>
</dbReference>
<keyword evidence="15" id="KW-0472">Membrane</keyword>
<evidence type="ECO:0000256" key="15">
    <source>
        <dbReference type="SAM" id="Phobius"/>
    </source>
</evidence>
<dbReference type="InterPro" id="IPR043957">
    <property type="entry name" value="Vanin_C"/>
</dbReference>
<dbReference type="SMART" id="SM00248">
    <property type="entry name" value="ANK"/>
    <property type="match status" value="5"/>
</dbReference>
<feature type="repeat" description="ANK" evidence="12">
    <location>
        <begin position="547"/>
        <end position="579"/>
    </location>
</feature>
<proteinExistence type="predicted"/>
<evidence type="ECO:0000259" key="17">
    <source>
        <dbReference type="PROSITE" id="PS51635"/>
    </source>
</evidence>
<keyword evidence="7" id="KW-0638">Presynaptic neurotoxin</keyword>
<dbReference type="Proteomes" id="UP000887458">
    <property type="component" value="Unassembled WGS sequence"/>
</dbReference>
<comment type="caution">
    <text evidence="18">The sequence shown here is derived from an EMBL/GenBank/DDBJ whole genome shotgun (WGS) entry which is preliminary data.</text>
</comment>
<keyword evidence="15" id="KW-0812">Transmembrane</keyword>
<evidence type="ECO:0000256" key="14">
    <source>
        <dbReference type="SAM" id="MobiDB-lite"/>
    </source>
</evidence>
<dbReference type="InterPro" id="IPR036770">
    <property type="entry name" value="Ankyrin_rpt-contain_sf"/>
</dbReference>
<organism evidence="18 19">
    <name type="scientific">Dermatophagoides pteronyssinus</name>
    <name type="common">European house dust mite</name>
    <dbReference type="NCBI Taxonomy" id="6956"/>
    <lineage>
        <taxon>Eukaryota</taxon>
        <taxon>Metazoa</taxon>
        <taxon>Ecdysozoa</taxon>
        <taxon>Arthropoda</taxon>
        <taxon>Chelicerata</taxon>
        <taxon>Arachnida</taxon>
        <taxon>Acari</taxon>
        <taxon>Acariformes</taxon>
        <taxon>Sarcoptiformes</taxon>
        <taxon>Astigmata</taxon>
        <taxon>Psoroptidia</taxon>
        <taxon>Analgoidea</taxon>
        <taxon>Pyroglyphidae</taxon>
        <taxon>Dermatophagoidinae</taxon>
        <taxon>Dermatophagoides</taxon>
    </lineage>
</organism>
<keyword evidence="3" id="KW-0268">Exocytosis</keyword>
<dbReference type="InterPro" id="IPR016035">
    <property type="entry name" value="Acyl_Trfase/lysoPLipase"/>
</dbReference>
<dbReference type="Pfam" id="PF12796">
    <property type="entry name" value="Ank_2"/>
    <property type="match status" value="2"/>
</dbReference>
<keyword evidence="7" id="KW-0528">Neurotoxin</keyword>
<dbReference type="PROSITE" id="PS51635">
    <property type="entry name" value="PNPLA"/>
    <property type="match status" value="1"/>
</dbReference>
<dbReference type="Gene3D" id="3.40.1090.10">
    <property type="entry name" value="Cytosolic phospholipase A2 catalytic domain"/>
    <property type="match status" value="1"/>
</dbReference>
<evidence type="ECO:0000256" key="2">
    <source>
        <dbReference type="ARBA" id="ARBA00013278"/>
    </source>
</evidence>
<keyword evidence="13" id="KW-0442">Lipid degradation</keyword>
<dbReference type="InterPro" id="IPR002641">
    <property type="entry name" value="PNPLA_dom"/>
</dbReference>
<dbReference type="InterPro" id="IPR047148">
    <property type="entry name" value="PLPL9"/>
</dbReference>
<dbReference type="SUPFAM" id="SSF52151">
    <property type="entry name" value="FabD/lysophospholipase-like"/>
    <property type="match status" value="1"/>
</dbReference>
<dbReference type="InterPro" id="IPR036526">
    <property type="entry name" value="C-N_Hydrolase_sf"/>
</dbReference>
<name>A0ABQ8JEW6_DERPT</name>
<evidence type="ECO:0000256" key="12">
    <source>
        <dbReference type="PROSITE-ProRule" id="PRU00023"/>
    </source>
</evidence>
<evidence type="ECO:0000256" key="9">
    <source>
        <dbReference type="ARBA" id="ARBA00023098"/>
    </source>
</evidence>
<dbReference type="PANTHER" id="PTHR24139:SF34">
    <property type="entry name" value="85_88 KDA CALCIUM-INDEPENDENT PHOSPHOLIPASE A2"/>
    <property type="match status" value="1"/>
</dbReference>
<keyword evidence="8 12" id="KW-0040">ANK repeat</keyword>
<dbReference type="EC" id="3.1.1.4" evidence="2"/>
<evidence type="ECO:0000256" key="10">
    <source>
        <dbReference type="ARBA" id="ARBA00023298"/>
    </source>
</evidence>
<keyword evidence="7" id="KW-0800">Toxin</keyword>
<dbReference type="PROSITE" id="PS50263">
    <property type="entry name" value="CN_HYDROLASE"/>
    <property type="match status" value="1"/>
</dbReference>
<dbReference type="SUPFAM" id="SSF48403">
    <property type="entry name" value="Ankyrin repeat"/>
    <property type="match status" value="1"/>
</dbReference>
<feature type="short sequence motif" description="GXGXXG" evidence="13">
    <location>
        <begin position="684"/>
        <end position="689"/>
    </location>
</feature>
<accession>A0ABQ8JEW6</accession>
<dbReference type="PROSITE" id="PS50297">
    <property type="entry name" value="ANK_REP_REGION"/>
    <property type="match status" value="2"/>
</dbReference>